<sequence>AFVDALRDRGINARVVVEVVDQEESKTGSRGLVEVRVERVMHPMMSKDTLSQLRWRER</sequence>
<dbReference type="AlphaFoldDB" id="A0A699XKQ5"/>
<proteinExistence type="predicted"/>
<evidence type="ECO:0000313" key="1">
    <source>
        <dbReference type="EMBL" id="GFD58396.1"/>
    </source>
</evidence>
<name>A0A699XKQ5_TANCI</name>
<feature type="non-terminal residue" evidence="1">
    <location>
        <position position="1"/>
    </location>
</feature>
<accession>A0A699XKQ5</accession>
<gene>
    <name evidence="1" type="ORF">Tci_930365</name>
</gene>
<protein>
    <submittedName>
        <fullName evidence="1">Uncharacterized protein</fullName>
    </submittedName>
</protein>
<reference evidence="1" key="1">
    <citation type="journal article" date="2019" name="Sci. Rep.">
        <title>Draft genome of Tanacetum cinerariifolium, the natural source of mosquito coil.</title>
        <authorList>
            <person name="Yamashiro T."/>
            <person name="Shiraishi A."/>
            <person name="Satake H."/>
            <person name="Nakayama K."/>
        </authorList>
    </citation>
    <scope>NUCLEOTIDE SEQUENCE</scope>
</reference>
<organism evidence="1">
    <name type="scientific">Tanacetum cinerariifolium</name>
    <name type="common">Dalmatian daisy</name>
    <name type="synonym">Chrysanthemum cinerariifolium</name>
    <dbReference type="NCBI Taxonomy" id="118510"/>
    <lineage>
        <taxon>Eukaryota</taxon>
        <taxon>Viridiplantae</taxon>
        <taxon>Streptophyta</taxon>
        <taxon>Embryophyta</taxon>
        <taxon>Tracheophyta</taxon>
        <taxon>Spermatophyta</taxon>
        <taxon>Magnoliopsida</taxon>
        <taxon>eudicotyledons</taxon>
        <taxon>Gunneridae</taxon>
        <taxon>Pentapetalae</taxon>
        <taxon>asterids</taxon>
        <taxon>campanulids</taxon>
        <taxon>Asterales</taxon>
        <taxon>Asteraceae</taxon>
        <taxon>Asteroideae</taxon>
        <taxon>Anthemideae</taxon>
        <taxon>Anthemidinae</taxon>
        <taxon>Tanacetum</taxon>
    </lineage>
</organism>
<comment type="caution">
    <text evidence="1">The sequence shown here is derived from an EMBL/GenBank/DDBJ whole genome shotgun (WGS) entry which is preliminary data.</text>
</comment>
<dbReference type="EMBL" id="BKCJ011852436">
    <property type="protein sequence ID" value="GFD58396.1"/>
    <property type="molecule type" value="Genomic_DNA"/>
</dbReference>